<evidence type="ECO:0000313" key="1">
    <source>
        <dbReference type="EMBL" id="MBD8081189.1"/>
    </source>
</evidence>
<protein>
    <submittedName>
        <fullName evidence="1">Uncharacterized protein</fullName>
    </submittedName>
</protein>
<name>A0ABR8Z7C9_9FLAO</name>
<sequence length="188" mass="22934">MTQQIKDTLIYENQEFYLDVELIEGYFLKFPEKRPEFEISCSALWKGYIAQFEVKNDELCINKLEWLTDIDFNMKSLREEIFPENKFEWYSGLIRIDDFGGEFGDEPKDGIFEYLEILNGNFKQKRIFNYSELQEFKKAQYEYFLISEEVEHVYDFWRRNNENGIVKKDFVNKIILKNIMEYTREVYV</sequence>
<dbReference type="RefSeq" id="WP_191734998.1">
    <property type="nucleotide sequence ID" value="NZ_JACYFS010000001.1"/>
</dbReference>
<evidence type="ECO:0000313" key="2">
    <source>
        <dbReference type="Proteomes" id="UP000637299"/>
    </source>
</evidence>
<reference evidence="1 2" key="1">
    <citation type="submission" date="2020-09" db="EMBL/GenBank/DDBJ databases">
        <title>Genome seq and assembly of Chryseobacterium sp.</title>
        <authorList>
            <person name="Chhetri G."/>
        </authorList>
    </citation>
    <scope>NUCLEOTIDE SEQUENCE [LARGE SCALE GENOMIC DNA]</scope>
    <source>
        <strain evidence="1 2">GCR10</strain>
    </source>
</reference>
<proteinExistence type="predicted"/>
<accession>A0ABR8Z7C9</accession>
<dbReference type="Proteomes" id="UP000637299">
    <property type="component" value="Unassembled WGS sequence"/>
</dbReference>
<dbReference type="EMBL" id="JACYFS010000001">
    <property type="protein sequence ID" value="MBD8081189.1"/>
    <property type="molecule type" value="Genomic_DNA"/>
</dbReference>
<gene>
    <name evidence="1" type="ORF">IC610_02000</name>
</gene>
<organism evidence="1 2">
    <name type="scientific">Chryseobacterium caseinilyticum</name>
    <dbReference type="NCBI Taxonomy" id="2771428"/>
    <lineage>
        <taxon>Bacteria</taxon>
        <taxon>Pseudomonadati</taxon>
        <taxon>Bacteroidota</taxon>
        <taxon>Flavobacteriia</taxon>
        <taxon>Flavobacteriales</taxon>
        <taxon>Weeksellaceae</taxon>
        <taxon>Chryseobacterium group</taxon>
        <taxon>Chryseobacterium</taxon>
    </lineage>
</organism>
<comment type="caution">
    <text evidence="1">The sequence shown here is derived from an EMBL/GenBank/DDBJ whole genome shotgun (WGS) entry which is preliminary data.</text>
</comment>
<keyword evidence="2" id="KW-1185">Reference proteome</keyword>